<dbReference type="HOGENOM" id="CLU_123337_1_3_5"/>
<keyword evidence="6 9" id="KW-0378">Hydrolase</keyword>
<evidence type="ECO:0000256" key="8">
    <source>
        <dbReference type="ARBA" id="ARBA00023102"/>
    </source>
</evidence>
<dbReference type="EC" id="3.6.1.31" evidence="9"/>
<dbReference type="GO" id="GO:0000105">
    <property type="term" value="P:L-histidine biosynthetic process"/>
    <property type="evidence" value="ECO:0007669"/>
    <property type="project" value="UniProtKB-UniRule"/>
</dbReference>
<dbReference type="AlphaFoldDB" id="G7Z5C9"/>
<keyword evidence="5 9" id="KW-0547">Nucleotide-binding</keyword>
<dbReference type="PANTHER" id="PTHR42945:SF1">
    <property type="entry name" value="HISTIDINE BIOSYNTHESIS BIFUNCTIONAL PROTEIN HIS7"/>
    <property type="match status" value="1"/>
</dbReference>
<dbReference type="GO" id="GO:0005524">
    <property type="term" value="F:ATP binding"/>
    <property type="evidence" value="ECO:0007669"/>
    <property type="project" value="UniProtKB-KW"/>
</dbReference>
<evidence type="ECO:0000313" key="10">
    <source>
        <dbReference type="EMBL" id="CBS86939.1"/>
    </source>
</evidence>
<dbReference type="Pfam" id="PF01503">
    <property type="entry name" value="PRA-PH"/>
    <property type="match status" value="1"/>
</dbReference>
<comment type="subcellular location">
    <subcellularLocation>
        <location evidence="9">Cytoplasm</location>
    </subcellularLocation>
</comment>
<dbReference type="HAMAP" id="MF_01020">
    <property type="entry name" value="HisE"/>
    <property type="match status" value="1"/>
</dbReference>
<dbReference type="CDD" id="cd11534">
    <property type="entry name" value="NTP-PPase_HisIE_like"/>
    <property type="match status" value="1"/>
</dbReference>
<keyword evidence="11" id="KW-1185">Reference proteome</keyword>
<keyword evidence="9" id="KW-0963">Cytoplasm</keyword>
<evidence type="ECO:0000256" key="7">
    <source>
        <dbReference type="ARBA" id="ARBA00022840"/>
    </source>
</evidence>
<evidence type="ECO:0000256" key="9">
    <source>
        <dbReference type="HAMAP-Rule" id="MF_01020"/>
    </source>
</evidence>
<accession>G7Z5C9</accession>
<proteinExistence type="inferred from homology"/>
<comment type="catalytic activity">
    <reaction evidence="1 9">
        <text>1-(5-phospho-beta-D-ribosyl)-ATP + H2O = 1-(5-phospho-beta-D-ribosyl)-5'-AMP + diphosphate + H(+)</text>
        <dbReference type="Rhea" id="RHEA:22828"/>
        <dbReference type="ChEBI" id="CHEBI:15377"/>
        <dbReference type="ChEBI" id="CHEBI:15378"/>
        <dbReference type="ChEBI" id="CHEBI:33019"/>
        <dbReference type="ChEBI" id="CHEBI:59457"/>
        <dbReference type="ChEBI" id="CHEBI:73183"/>
        <dbReference type="EC" id="3.6.1.31"/>
    </reaction>
</comment>
<evidence type="ECO:0000256" key="4">
    <source>
        <dbReference type="ARBA" id="ARBA00022605"/>
    </source>
</evidence>
<dbReference type="OrthoDB" id="7307032at2"/>
<dbReference type="SUPFAM" id="SSF101386">
    <property type="entry name" value="all-alpha NTP pyrophosphatases"/>
    <property type="match status" value="1"/>
</dbReference>
<comment type="pathway">
    <text evidence="2 9">Amino-acid biosynthesis; L-histidine biosynthesis; L-histidine from 5-phospho-alpha-D-ribose 1-diphosphate: step 2/9.</text>
</comment>
<comment type="similarity">
    <text evidence="3 9">Belongs to the PRA-PH family.</text>
</comment>
<dbReference type="GO" id="GO:0005737">
    <property type="term" value="C:cytoplasm"/>
    <property type="evidence" value="ECO:0007669"/>
    <property type="project" value="UniProtKB-SubCell"/>
</dbReference>
<keyword evidence="4 9" id="KW-0028">Amino-acid biosynthesis</keyword>
<keyword evidence="8 9" id="KW-0368">Histidine biosynthesis</keyword>
<dbReference type="InterPro" id="IPR021130">
    <property type="entry name" value="PRib-ATP_PPHydrolase-like"/>
</dbReference>
<dbReference type="KEGG" id="ali:AZOLI_1649"/>
<dbReference type="PANTHER" id="PTHR42945">
    <property type="entry name" value="HISTIDINE BIOSYNTHESIS BIFUNCTIONAL PROTEIN"/>
    <property type="match status" value="1"/>
</dbReference>
<dbReference type="InterPro" id="IPR008179">
    <property type="entry name" value="HisE"/>
</dbReference>
<dbReference type="RefSeq" id="WP_014247950.1">
    <property type="nucleotide sequence ID" value="NC_016622.1"/>
</dbReference>
<dbReference type="EMBL" id="FQ311868">
    <property type="protein sequence ID" value="CBS86939.1"/>
    <property type="molecule type" value="Genomic_DNA"/>
</dbReference>
<evidence type="ECO:0000256" key="2">
    <source>
        <dbReference type="ARBA" id="ARBA00005204"/>
    </source>
</evidence>
<dbReference type="Proteomes" id="UP000005667">
    <property type="component" value="Chromosome"/>
</dbReference>
<dbReference type="NCBIfam" id="TIGR03188">
    <property type="entry name" value="histidine_hisI"/>
    <property type="match status" value="1"/>
</dbReference>
<protein>
    <recommendedName>
        <fullName evidence="9">Phosphoribosyl-ATP pyrophosphatase</fullName>
        <shortName evidence="9">PRA-PH</shortName>
        <ecNumber evidence="9">3.6.1.31</ecNumber>
    </recommendedName>
</protein>
<organism evidence="10 11">
    <name type="scientific">Azospirillum lipoferum (strain 4B)</name>
    <dbReference type="NCBI Taxonomy" id="862719"/>
    <lineage>
        <taxon>Bacteria</taxon>
        <taxon>Pseudomonadati</taxon>
        <taxon>Pseudomonadota</taxon>
        <taxon>Alphaproteobacteria</taxon>
        <taxon>Rhodospirillales</taxon>
        <taxon>Azospirillaceae</taxon>
        <taxon>Azospirillum</taxon>
    </lineage>
</organism>
<evidence type="ECO:0000256" key="6">
    <source>
        <dbReference type="ARBA" id="ARBA00022801"/>
    </source>
</evidence>
<sequence length="129" mass="14154">MVQYIGPDPLRSLYDAVQTLRREPSAVPEASRTAKLLAQGRARMARKVGEEAIEVAIEAMRGDRDALVMEGADLLYNLVVLLADLDIAPDEILAELRRRELAYGIAEKLPKTDDPINSVATAAAKRGKR</sequence>
<keyword evidence="7 9" id="KW-0067">ATP-binding</keyword>
<evidence type="ECO:0000256" key="5">
    <source>
        <dbReference type="ARBA" id="ARBA00022741"/>
    </source>
</evidence>
<dbReference type="Gene3D" id="1.10.287.1080">
    <property type="entry name" value="MazG-like"/>
    <property type="match status" value="1"/>
</dbReference>
<reference evidence="11" key="1">
    <citation type="journal article" date="2011" name="PLoS Genet.">
        <title>Azospirillum genomes reveal transition of bacteria from aquatic to terrestrial environments.</title>
        <authorList>
            <person name="Wisniewski-Dye F."/>
            <person name="Borziak K."/>
            <person name="Khalsa-Moyers G."/>
            <person name="Alexandre G."/>
            <person name="Sukharnikov L.O."/>
            <person name="Wuichet K."/>
            <person name="Hurst G.B."/>
            <person name="McDonald W.H."/>
            <person name="Robertson J.S."/>
            <person name="Barbe V."/>
            <person name="Calteau A."/>
            <person name="Rouy Z."/>
            <person name="Mangenot S."/>
            <person name="Prigent-Combaret C."/>
            <person name="Normand P."/>
            <person name="Boyer M."/>
            <person name="Siguier P."/>
            <person name="Dessaux Y."/>
            <person name="Elmerich C."/>
            <person name="Condemine G."/>
            <person name="Krishnen G."/>
            <person name="Kennedy I."/>
            <person name="Paterson A.H."/>
            <person name="Gonzalez V."/>
            <person name="Mavingui P."/>
            <person name="Zhulin I.B."/>
        </authorList>
    </citation>
    <scope>NUCLEOTIDE SEQUENCE [LARGE SCALE GENOMIC DNA]</scope>
    <source>
        <strain evidence="11">4B</strain>
    </source>
</reference>
<evidence type="ECO:0000313" key="11">
    <source>
        <dbReference type="Proteomes" id="UP000005667"/>
    </source>
</evidence>
<name>G7Z5C9_AZOL4</name>
<dbReference type="UniPathway" id="UPA00031">
    <property type="reaction ID" value="UER00007"/>
</dbReference>
<gene>
    <name evidence="9" type="primary">hisE</name>
    <name evidence="10" type="synonym">hisE2</name>
    <name evidence="10" type="ordered locus">AZOLI_1649</name>
</gene>
<evidence type="ECO:0000256" key="1">
    <source>
        <dbReference type="ARBA" id="ARBA00001460"/>
    </source>
</evidence>
<dbReference type="GO" id="GO:0004636">
    <property type="term" value="F:phosphoribosyl-ATP diphosphatase activity"/>
    <property type="evidence" value="ECO:0007669"/>
    <property type="project" value="UniProtKB-UniRule"/>
</dbReference>
<evidence type="ECO:0000256" key="3">
    <source>
        <dbReference type="ARBA" id="ARBA00009392"/>
    </source>
</evidence>
<dbReference type="STRING" id="862719.AZOLI_1649"/>